<dbReference type="InterPro" id="IPR027417">
    <property type="entry name" value="P-loop_NTPase"/>
</dbReference>
<dbReference type="InterPro" id="IPR046373">
    <property type="entry name" value="Acyl-CoA_Oxase/DH_mid-dom_sf"/>
</dbReference>
<dbReference type="InterPro" id="IPR036895">
    <property type="entry name" value="Uracil-DNA_glycosylase-like_sf"/>
</dbReference>
<dbReference type="SUPFAM" id="SSF51621">
    <property type="entry name" value="Phosphoenolpyruvate/pyruvate domain"/>
    <property type="match status" value="1"/>
</dbReference>
<accession>A0A812IP05</accession>
<dbReference type="SUPFAM" id="SSF53474">
    <property type="entry name" value="alpha/beta-Hydrolases"/>
    <property type="match status" value="1"/>
</dbReference>
<dbReference type="Gene3D" id="3.40.50.1820">
    <property type="entry name" value="alpha/beta hydrolase"/>
    <property type="match status" value="1"/>
</dbReference>
<dbReference type="InterPro" id="IPR009075">
    <property type="entry name" value="AcylCo_DH/oxidase_C"/>
</dbReference>
<keyword evidence="6" id="KW-0560">Oxidoreductase</keyword>
<dbReference type="SUPFAM" id="SSF69593">
    <property type="entry name" value="Glycerol-3-phosphate (1)-acyltransferase"/>
    <property type="match status" value="1"/>
</dbReference>
<evidence type="ECO:0000256" key="7">
    <source>
        <dbReference type="ARBA" id="ARBA00049552"/>
    </source>
</evidence>
<evidence type="ECO:0000256" key="5">
    <source>
        <dbReference type="ARBA" id="ARBA00022827"/>
    </source>
</evidence>
<dbReference type="GO" id="GO:0019104">
    <property type="term" value="F:DNA N-glycosylase activity"/>
    <property type="evidence" value="ECO:0007669"/>
    <property type="project" value="UniProtKB-ARBA"/>
</dbReference>
<protein>
    <submittedName>
        <fullName evidence="9">Mcd protein</fullName>
    </submittedName>
</protein>
<gene>
    <name evidence="9" type="primary">mcd</name>
    <name evidence="9" type="ORF">SNEC2469_LOCUS115</name>
</gene>
<dbReference type="CDD" id="cd03451">
    <property type="entry name" value="FkbR2"/>
    <property type="match status" value="1"/>
</dbReference>
<dbReference type="OrthoDB" id="10264778at2759"/>
<dbReference type="FunFam" id="1.20.140.10:FF:000001">
    <property type="entry name" value="Acyl-CoA dehydrogenase"/>
    <property type="match status" value="1"/>
</dbReference>
<dbReference type="Pfam" id="PF01553">
    <property type="entry name" value="Acyltransferase"/>
    <property type="match status" value="1"/>
</dbReference>
<dbReference type="PANTHER" id="PTHR43884:SF12">
    <property type="entry name" value="ISOVALERYL-COA DEHYDROGENASE, MITOCHONDRIAL-RELATED"/>
    <property type="match status" value="1"/>
</dbReference>
<dbReference type="SUPFAM" id="SSF52141">
    <property type="entry name" value="Uracil-DNA glycosylase-like"/>
    <property type="match status" value="1"/>
</dbReference>
<dbReference type="SUPFAM" id="SSF52540">
    <property type="entry name" value="P-loop containing nucleoside triphosphate hydrolases"/>
    <property type="match status" value="1"/>
</dbReference>
<dbReference type="InterPro" id="IPR013786">
    <property type="entry name" value="AcylCoA_DH/ox_N"/>
</dbReference>
<dbReference type="InterPro" id="IPR029058">
    <property type="entry name" value="AB_hydrolase_fold"/>
</dbReference>
<comment type="caution">
    <text evidence="9">The sequence shown here is derived from an EMBL/GenBank/DDBJ whole genome shotgun (WGS) entry which is preliminary data.</text>
</comment>
<dbReference type="Pfam" id="PF03167">
    <property type="entry name" value="UDG"/>
    <property type="match status" value="1"/>
</dbReference>
<dbReference type="Gene3D" id="2.40.110.10">
    <property type="entry name" value="Butyryl-CoA Dehydrogenase, subunit A, domain 2"/>
    <property type="match status" value="1"/>
</dbReference>
<comment type="cofactor">
    <cofactor evidence="1">
        <name>FAD</name>
        <dbReference type="ChEBI" id="CHEBI:57692"/>
    </cofactor>
</comment>
<dbReference type="GO" id="GO:0046872">
    <property type="term" value="F:metal ion binding"/>
    <property type="evidence" value="ECO:0007669"/>
    <property type="project" value="UniProtKB-KW"/>
</dbReference>
<evidence type="ECO:0000256" key="2">
    <source>
        <dbReference type="ARBA" id="ARBA00009347"/>
    </source>
</evidence>
<dbReference type="Gene3D" id="3.10.129.10">
    <property type="entry name" value="Hotdog Thioesterase"/>
    <property type="match status" value="2"/>
</dbReference>
<dbReference type="Pfam" id="PF00441">
    <property type="entry name" value="Acyl-CoA_dh_1"/>
    <property type="match status" value="1"/>
</dbReference>
<dbReference type="InterPro" id="IPR029069">
    <property type="entry name" value="HotDog_dom_sf"/>
</dbReference>
<dbReference type="Pfam" id="PF00561">
    <property type="entry name" value="Abhydrolase_1"/>
    <property type="match status" value="1"/>
</dbReference>
<dbReference type="SMART" id="SM00987">
    <property type="entry name" value="UreE_C"/>
    <property type="match status" value="1"/>
</dbReference>
<dbReference type="InterPro" id="IPR009100">
    <property type="entry name" value="AcylCoA_DH/oxidase_NM_dom_sf"/>
</dbReference>
<organism evidence="9 10">
    <name type="scientific">Symbiodinium necroappetens</name>
    <dbReference type="NCBI Taxonomy" id="1628268"/>
    <lineage>
        <taxon>Eukaryota</taxon>
        <taxon>Sar</taxon>
        <taxon>Alveolata</taxon>
        <taxon>Dinophyceae</taxon>
        <taxon>Suessiales</taxon>
        <taxon>Symbiodiniaceae</taxon>
        <taxon>Symbiodinium</taxon>
    </lineage>
</organism>
<dbReference type="GO" id="GO:0003995">
    <property type="term" value="F:acyl-CoA dehydrogenase activity"/>
    <property type="evidence" value="ECO:0007669"/>
    <property type="project" value="TreeGrafter"/>
</dbReference>
<evidence type="ECO:0000256" key="6">
    <source>
        <dbReference type="ARBA" id="ARBA00023002"/>
    </source>
</evidence>
<dbReference type="SMART" id="SM00986">
    <property type="entry name" value="UDG"/>
    <property type="match status" value="1"/>
</dbReference>
<dbReference type="InterPro" id="IPR002123">
    <property type="entry name" value="Plipid/glycerol_acylTrfase"/>
</dbReference>
<dbReference type="GO" id="GO:0050660">
    <property type="term" value="F:flavin adenine dinucleotide binding"/>
    <property type="evidence" value="ECO:0007669"/>
    <property type="project" value="InterPro"/>
</dbReference>
<evidence type="ECO:0000313" key="10">
    <source>
        <dbReference type="Proteomes" id="UP000601435"/>
    </source>
</evidence>
<dbReference type="Proteomes" id="UP000601435">
    <property type="component" value="Unassembled WGS sequence"/>
</dbReference>
<dbReference type="InterPro" id="IPR045336">
    <property type="entry name" value="MmgE_PrpD_N"/>
</dbReference>
<dbReference type="InterPro" id="IPR037069">
    <property type="entry name" value="AcylCoA_DH/ox_N_sf"/>
</dbReference>
<sequence>MVHGFLSSSRQWNHNLLALSRVCRPVTIDLWGHGKSPSPEDDKAYHPDHYVEALEDIRLALGAEQWLVCGYSIGAALTIRYALAKPEHVIAHIFTNSSSAFADEEQVAKWRSEAAESTARIHKDGLKAISRIPVHPRFAKRLPPDIYATLMEDAQILSPTGIAHTLTHTTPNASIRHLAGNNSRPALLAYGQLESRFTDARNWASEHMPNLTVVELQEYLYPVFGYQTTIDLVDEVQGLSGYEVFEHVSKLLGMKVTVEGLHHLPQDGRTVVMPNHPAGIADGLAVFDAIKAIRPDMNFFANRDAVRCQENLSEIIIPVEWMEEKRNHSKSKETLRNMLRAVKDERLIVIFPSGRLARPTPIGLVEREWLVSGVSLAQKYNCPIVPMHIKGYNSTLYYLLWFLNSELKDMTLFREMLKKSGQRYHIQIGEPIKSDIEATLLTPALRKYVTQDLKRGVTWGDLMNQTMRLAQRICGANYANMPSSAQLACKHALLDYIGVTIAGMEEPLARILRADAAEQGGHPQACVFATNERVATQQAALINGAAGHAHDYDDVQLAMSGHPTVPVAPVVFALAEQHKLSGAQLIAAFSAGVDAECIVSRYAGTSHYQQGWHATGTMGCFGAAAAAASMLGLDDIQTAKALGIAGTQDICFKYHAACYMTHSAIEATRELCAQNAFDPNKIKHVEVAVDEGHLRVCNIVQPTSGLEAKFSLRFTVAMALAGVDTSSIDIFTDELTQEPQLIAFRDRVSVVTHPSPDPATIVTITTDDGQHFQQATNVGIPMRDLDAQWQKLEHKFRSLVTPRLGLARTEKIIDLCRHLESQNNLIDLFNVLTIYKAVTQHKGNRFEDMTVGRIFEHHWGRTLNAGDNSAFTTQTLSFCPLYFNEPYAQSLGVDQCHFKDDVYVGDTLTARSEVVSARASKGNNNYFEDFEIGTVMKHARGKTMCEQDNVGITLQVLNTAEGHFNEHLMQQNAMGRDGWNSRLQFGGVTISMIIGLSMQDTGENALKELSLDAIRLKNPVFHGDTLYAYTEVLGKEEPDREDAGIVQFKHWGVNQDDKVVFEGERRVLIKKQKMMAKAAALELDHVFLDLEDAVAPSAKPDARGKIVEALNTHDWRPRTLCVRINDVETQWCHDDIIEVVTGAGDKLDTIMLTKAKSAADVRFLHLMLDQLEQKLGLTRRIGIECLIEEVEGMMNVEEIAACSDRLECLIFGMGDYSASQQMQLSSVGSTGGYPPDIWHYPRYKMTIACRANGIDPVDGPFANFKNPDAFRKEAERSLILGMVGKWAIHPSQVEIAQEVFAPTADDVAKARKQKEAYDAALAEGLGAINVDGVMVDAASIRIVQNTIDRADLIERLMIQEVAREFSLKEVLPVANELDPVQGTIPMDLRRKMGDMGYFGIRMPEEHGGMGLGVFEYCLIAEELARGWMSVASIIARASSLMAVGGWPEAKRRELTARAAQGDYLCAVSLSEPDVGSDLAAVSCKAVLDGDEWVITGNKYWCTFADQADYINLLARVEAPAEEARYTGLRSFIIEKPRGELPRGCQGAAIPKIGYFGWNTFELAFDGCRIPKENIITGGGGEGFKSTVNMLNAARAHTAARSIGLARGALEDASAYAHERQQFGVPIADFQETRFKLARMASEIEAARALMYDVCTRMDAGQTCDKEAAMLKWFAAEMAERVTSDGLQILGGAGYTKLHAVERYWRDARLTKIFEGTSEIQLRIISADPAARILIVGQAPGTAVHKTGIPFNDPSGDRLRTWMGVDRDTFYDQKKIALVPMGFCYPGKGKGGDLPPRPECAPAWRERLLGQLDNIELTIVMGRYALAWHLNIRPSQTLNAVVANWQQYWPQALPLPHPSPRNSQWLQKHPWVEEDIIPKLQQRIRVVGYEDTVVPQITNAILGCQDIIFLGERGQAKSRIARSLVSLLDEWSPVIAGTEIPEDPLEPITKAGKDLIAEHGDATPIAWLHRDERYGEKLATPDITIADIIGEVDPIKVAEGRYLSDELTLSYGLVPRMNKGIFAINELPDLAERIQVGLLNLLEERDVQIRGHKVRLPVDVFILATANPEDYTNRGRIITPLKDRYGAQIRTHYPEHIEQEIAIVEQEANVLTMPGVDVHVADYMKEIIAEVTHHARRSPDVNQRSGVSVRASIANFEVLVANAFRRALVLGEKEVAPRISDLEYIAPSFQGKVEFEAMEDGQEDKITNRIIQAATKAVFDRTHDLQDLAPVIEAFNNGLSIEIGEAVYAEDYSQIIDKIPGMSERITATTPGTRAAEVEFLLEGLHLNKLLNKYAVSGRSTYTG</sequence>
<dbReference type="CDD" id="cd10033">
    <property type="entry name" value="UDG_like"/>
    <property type="match status" value="1"/>
</dbReference>
<dbReference type="Gene3D" id="1.10.4100.10">
    <property type="entry name" value="2-methylcitrate dehydratase PrpD"/>
    <property type="match status" value="1"/>
</dbReference>
<dbReference type="Gene3D" id="3.20.20.60">
    <property type="entry name" value="Phosphoenolpyruvate-binding domains"/>
    <property type="match status" value="1"/>
</dbReference>
<evidence type="ECO:0000256" key="1">
    <source>
        <dbReference type="ARBA" id="ARBA00001974"/>
    </source>
</evidence>
<dbReference type="InterPro" id="IPR036148">
    <property type="entry name" value="MmgE/PrpD_sf"/>
</dbReference>
<dbReference type="Pfam" id="PF02771">
    <property type="entry name" value="Acyl-CoA_dh_N"/>
    <property type="match status" value="1"/>
</dbReference>
<keyword evidence="4" id="KW-0479">Metal-binding</keyword>
<dbReference type="SUPFAM" id="SSF54637">
    <property type="entry name" value="Thioesterase/thiol ester dehydrase-isomerase"/>
    <property type="match status" value="2"/>
</dbReference>
<evidence type="ECO:0000256" key="3">
    <source>
        <dbReference type="ARBA" id="ARBA00022630"/>
    </source>
</evidence>
<dbReference type="SUPFAM" id="SSF47203">
    <property type="entry name" value="Acyl-CoA dehydrogenase C-terminal domain-like"/>
    <property type="match status" value="1"/>
</dbReference>
<dbReference type="Pfam" id="PF03328">
    <property type="entry name" value="HpcH_HpaI"/>
    <property type="match status" value="1"/>
</dbReference>
<dbReference type="SUPFAM" id="SSF56645">
    <property type="entry name" value="Acyl-CoA dehydrogenase NM domain-like"/>
    <property type="match status" value="1"/>
</dbReference>
<dbReference type="InterPro" id="IPR015813">
    <property type="entry name" value="Pyrv/PenolPyrv_kinase-like_dom"/>
</dbReference>
<keyword evidence="3" id="KW-0285">Flavoprotein</keyword>
<dbReference type="Pfam" id="PF02770">
    <property type="entry name" value="Acyl-CoA_dh_M"/>
    <property type="match status" value="1"/>
</dbReference>
<dbReference type="Gene3D" id="1.20.140.10">
    <property type="entry name" value="Butyryl-CoA Dehydrogenase, subunit A, domain 3"/>
    <property type="match status" value="1"/>
</dbReference>
<comment type="similarity">
    <text evidence="2">Belongs to the acyl-CoA dehydrogenase family.</text>
</comment>
<dbReference type="InterPro" id="IPR006091">
    <property type="entry name" value="Acyl-CoA_Oxase/DH_mid-dom"/>
</dbReference>
<dbReference type="SUPFAM" id="SSF103378">
    <property type="entry name" value="2-methylcitrate dehydratase PrpD"/>
    <property type="match status" value="1"/>
</dbReference>
<comment type="catalytic activity">
    <reaction evidence="7">
        <text>(2S)-2-methylbutanoyl-CoA + oxidized [electron-transfer flavoprotein] + H(+) = (2E)-2-methylbut-2-enoyl-CoA + reduced [electron-transfer flavoprotein]</text>
        <dbReference type="Rhea" id="RHEA:48256"/>
        <dbReference type="Rhea" id="RHEA-COMP:10685"/>
        <dbReference type="Rhea" id="RHEA-COMP:10686"/>
        <dbReference type="ChEBI" id="CHEBI:15378"/>
        <dbReference type="ChEBI" id="CHEBI:57337"/>
        <dbReference type="ChEBI" id="CHEBI:57692"/>
        <dbReference type="ChEBI" id="CHEBI:58307"/>
        <dbReference type="ChEBI" id="CHEBI:88166"/>
    </reaction>
    <physiologicalReaction direction="left-to-right" evidence="7">
        <dbReference type="Rhea" id="RHEA:48257"/>
    </physiologicalReaction>
</comment>
<dbReference type="PANTHER" id="PTHR43884">
    <property type="entry name" value="ACYL-COA DEHYDROGENASE"/>
    <property type="match status" value="1"/>
</dbReference>
<dbReference type="InterPro" id="IPR045337">
    <property type="entry name" value="MmgE_PrpD_C"/>
</dbReference>
<dbReference type="InterPro" id="IPR040442">
    <property type="entry name" value="Pyrv_kinase-like_dom_sf"/>
</dbReference>
<dbReference type="InterPro" id="IPR036250">
    <property type="entry name" value="AcylCo_DH-like_C"/>
</dbReference>
<evidence type="ECO:0000259" key="8">
    <source>
        <dbReference type="SMART" id="SM00986"/>
    </source>
</evidence>
<dbReference type="Pfam" id="PF03972">
    <property type="entry name" value="MmgE_PrpD_N"/>
    <property type="match status" value="1"/>
</dbReference>
<name>A0A812IP05_9DINO</name>
<dbReference type="InterPro" id="IPR000073">
    <property type="entry name" value="AB_hydrolase_1"/>
</dbReference>
<evidence type="ECO:0000256" key="4">
    <source>
        <dbReference type="ARBA" id="ARBA00022723"/>
    </source>
</evidence>
<evidence type="ECO:0000313" key="9">
    <source>
        <dbReference type="EMBL" id="CAE7149378.1"/>
    </source>
</evidence>
<reference evidence="9" key="1">
    <citation type="submission" date="2021-02" db="EMBL/GenBank/DDBJ databases">
        <authorList>
            <person name="Dougan E. K."/>
            <person name="Rhodes N."/>
            <person name="Thang M."/>
            <person name="Chan C."/>
        </authorList>
    </citation>
    <scope>NUCLEOTIDE SEQUENCE</scope>
</reference>
<dbReference type="Gene3D" id="3.40.470.10">
    <property type="entry name" value="Uracil-DNA glycosylase-like domain"/>
    <property type="match status" value="1"/>
</dbReference>
<keyword evidence="5" id="KW-0274">FAD</keyword>
<dbReference type="GO" id="GO:0016746">
    <property type="term" value="F:acyltransferase activity"/>
    <property type="evidence" value="ECO:0007669"/>
    <property type="project" value="InterPro"/>
</dbReference>
<dbReference type="GO" id="GO:0016829">
    <property type="term" value="F:lyase activity"/>
    <property type="evidence" value="ECO:0007669"/>
    <property type="project" value="InterPro"/>
</dbReference>
<dbReference type="Pfam" id="PF19305">
    <property type="entry name" value="MmgE_PrpD_C"/>
    <property type="match status" value="1"/>
</dbReference>
<dbReference type="Gene3D" id="3.40.50.300">
    <property type="entry name" value="P-loop containing nucleotide triphosphate hydrolases"/>
    <property type="match status" value="1"/>
</dbReference>
<dbReference type="InterPro" id="IPR005122">
    <property type="entry name" value="Uracil-DNA_glycosylase-like"/>
</dbReference>
<dbReference type="EMBL" id="CAJNJA010000001">
    <property type="protein sequence ID" value="CAE7149378.1"/>
    <property type="molecule type" value="Genomic_DNA"/>
</dbReference>
<dbReference type="InterPro" id="IPR005000">
    <property type="entry name" value="Aldolase/citrate-lyase_domain"/>
</dbReference>
<dbReference type="Gene3D" id="1.10.540.10">
    <property type="entry name" value="Acyl-CoA dehydrogenase/oxidase, N-terminal domain"/>
    <property type="match status" value="1"/>
</dbReference>
<proteinExistence type="inferred from homology"/>
<feature type="domain" description="Uracil-DNA glycosylase-like" evidence="8">
    <location>
        <begin position="1723"/>
        <end position="1880"/>
    </location>
</feature>
<dbReference type="InterPro" id="IPR042183">
    <property type="entry name" value="MmgE/PrpD_sf_1"/>
</dbReference>
<keyword evidence="10" id="KW-1185">Reference proteome</keyword>